<evidence type="ECO:0000313" key="3">
    <source>
        <dbReference type="Proteomes" id="UP000762676"/>
    </source>
</evidence>
<accession>A0AAV4HB44</accession>
<comment type="caution">
    <text evidence="2">The sequence shown here is derived from an EMBL/GenBank/DDBJ whole genome shotgun (WGS) entry which is preliminary data.</text>
</comment>
<keyword evidence="3" id="KW-1185">Reference proteome</keyword>
<name>A0AAV4HB44_9GAST</name>
<feature type="compositionally biased region" description="Low complexity" evidence="1">
    <location>
        <begin position="21"/>
        <end position="37"/>
    </location>
</feature>
<evidence type="ECO:0000256" key="1">
    <source>
        <dbReference type="SAM" id="MobiDB-lite"/>
    </source>
</evidence>
<dbReference type="AlphaFoldDB" id="A0AAV4HB44"/>
<reference evidence="2 3" key="1">
    <citation type="journal article" date="2021" name="Elife">
        <title>Chloroplast acquisition without the gene transfer in kleptoplastic sea slugs, Plakobranchus ocellatus.</title>
        <authorList>
            <person name="Maeda T."/>
            <person name="Takahashi S."/>
            <person name="Yoshida T."/>
            <person name="Shimamura S."/>
            <person name="Takaki Y."/>
            <person name="Nagai Y."/>
            <person name="Toyoda A."/>
            <person name="Suzuki Y."/>
            <person name="Arimoto A."/>
            <person name="Ishii H."/>
            <person name="Satoh N."/>
            <person name="Nishiyama T."/>
            <person name="Hasebe M."/>
            <person name="Maruyama T."/>
            <person name="Minagawa J."/>
            <person name="Obokata J."/>
            <person name="Shigenobu S."/>
        </authorList>
    </citation>
    <scope>NUCLEOTIDE SEQUENCE [LARGE SCALE GENOMIC DNA]</scope>
</reference>
<proteinExistence type="predicted"/>
<organism evidence="2 3">
    <name type="scientific">Elysia marginata</name>
    <dbReference type="NCBI Taxonomy" id="1093978"/>
    <lineage>
        <taxon>Eukaryota</taxon>
        <taxon>Metazoa</taxon>
        <taxon>Spiralia</taxon>
        <taxon>Lophotrochozoa</taxon>
        <taxon>Mollusca</taxon>
        <taxon>Gastropoda</taxon>
        <taxon>Heterobranchia</taxon>
        <taxon>Euthyneura</taxon>
        <taxon>Panpulmonata</taxon>
        <taxon>Sacoglossa</taxon>
        <taxon>Placobranchoidea</taxon>
        <taxon>Plakobranchidae</taxon>
        <taxon>Elysia</taxon>
    </lineage>
</organism>
<feature type="region of interest" description="Disordered" evidence="1">
    <location>
        <begin position="1"/>
        <end position="52"/>
    </location>
</feature>
<gene>
    <name evidence="2" type="ORF">ElyMa_000907600</name>
</gene>
<sequence length="90" mass="9354">MQGESHNADNDSDTDMILEQNSFSMGGDGSSSGNVNGAEGFNGMGGVDGSDINLQMQQPHVAISSVSHSEPLQMDEVWLADATDDGPITP</sequence>
<protein>
    <submittedName>
        <fullName evidence="2">Uncharacterized protein</fullName>
    </submittedName>
</protein>
<dbReference type="Proteomes" id="UP000762676">
    <property type="component" value="Unassembled WGS sequence"/>
</dbReference>
<dbReference type="EMBL" id="BMAT01001855">
    <property type="protein sequence ID" value="GFR94005.1"/>
    <property type="molecule type" value="Genomic_DNA"/>
</dbReference>
<evidence type="ECO:0000313" key="2">
    <source>
        <dbReference type="EMBL" id="GFR94005.1"/>
    </source>
</evidence>